<evidence type="ECO:0000256" key="10">
    <source>
        <dbReference type="SAM" id="MobiDB-lite"/>
    </source>
</evidence>
<evidence type="ECO:0000256" key="9">
    <source>
        <dbReference type="PROSITE-ProRule" id="PRU01384"/>
    </source>
</evidence>
<evidence type="ECO:0000259" key="11">
    <source>
        <dbReference type="PROSITE" id="PS52040"/>
    </source>
</evidence>
<dbReference type="PANTHER" id="PTHR43493:SF5">
    <property type="entry name" value="DNA GYRASE SUBUNIT A, CHLOROPLASTIC_MITOCHONDRIAL"/>
    <property type="match status" value="1"/>
</dbReference>
<comment type="subcellular location">
    <subcellularLocation>
        <location evidence="8">Cytoplasm</location>
    </subcellularLocation>
</comment>
<dbReference type="Gene3D" id="3.30.1360.40">
    <property type="match status" value="1"/>
</dbReference>
<dbReference type="InterPro" id="IPR035516">
    <property type="entry name" value="Gyrase/topoIV_suA_C"/>
</dbReference>
<dbReference type="NCBIfam" id="NF004043">
    <property type="entry name" value="PRK05560.1"/>
    <property type="match status" value="1"/>
</dbReference>
<dbReference type="Proteomes" id="UP000603317">
    <property type="component" value="Unassembled WGS sequence"/>
</dbReference>
<organism evidence="12 13">
    <name type="scientific">Blastomonas marina</name>
    <dbReference type="NCBI Taxonomy" id="1867408"/>
    <lineage>
        <taxon>Bacteria</taxon>
        <taxon>Pseudomonadati</taxon>
        <taxon>Pseudomonadota</taxon>
        <taxon>Alphaproteobacteria</taxon>
        <taxon>Sphingomonadales</taxon>
        <taxon>Sphingomonadaceae</taxon>
        <taxon>Blastomonas</taxon>
    </lineage>
</organism>
<dbReference type="InterPro" id="IPR050220">
    <property type="entry name" value="Type_II_DNA_Topoisomerases"/>
</dbReference>
<evidence type="ECO:0000256" key="7">
    <source>
        <dbReference type="ARBA" id="ARBA00023235"/>
    </source>
</evidence>
<evidence type="ECO:0000256" key="4">
    <source>
        <dbReference type="ARBA" id="ARBA00022840"/>
    </source>
</evidence>
<feature type="compositionally biased region" description="Basic and acidic residues" evidence="10">
    <location>
        <begin position="923"/>
        <end position="941"/>
    </location>
</feature>
<comment type="similarity">
    <text evidence="2 8">Belongs to the type II topoisomerase GyrA/ParC subunit family.</text>
</comment>
<dbReference type="SUPFAM" id="SSF101904">
    <property type="entry name" value="GyrA/ParC C-terminal domain-like"/>
    <property type="match status" value="1"/>
</dbReference>
<keyword evidence="3 8" id="KW-0547">Nucleotide-binding</keyword>
<evidence type="ECO:0000256" key="5">
    <source>
        <dbReference type="ARBA" id="ARBA00023029"/>
    </source>
</evidence>
<dbReference type="PANTHER" id="PTHR43493">
    <property type="entry name" value="DNA GYRASE/TOPOISOMERASE SUBUNIT A"/>
    <property type="match status" value="1"/>
</dbReference>
<reference evidence="13" key="1">
    <citation type="journal article" date="2019" name="Int. J. Syst. Evol. Microbiol.">
        <title>The Global Catalogue of Microorganisms (GCM) 10K type strain sequencing project: providing services to taxonomists for standard genome sequencing and annotation.</title>
        <authorList>
            <consortium name="The Broad Institute Genomics Platform"/>
            <consortium name="The Broad Institute Genome Sequencing Center for Infectious Disease"/>
            <person name="Wu L."/>
            <person name="Ma J."/>
        </authorList>
    </citation>
    <scope>NUCLEOTIDE SEQUENCE [LARGE SCALE GENOMIC DNA]</scope>
    <source>
        <strain evidence="13">CGMCC 1.15297</strain>
    </source>
</reference>
<dbReference type="InterPro" id="IPR006691">
    <property type="entry name" value="GyrA/parC_rep"/>
</dbReference>
<keyword evidence="13" id="KW-1185">Reference proteome</keyword>
<dbReference type="InterPro" id="IPR002205">
    <property type="entry name" value="Topo_IIA_dom_A"/>
</dbReference>
<feature type="active site" description="O-(5'-phospho-DNA)-tyrosine intermediate" evidence="8 9">
    <location>
        <position position="132"/>
    </location>
</feature>
<dbReference type="InterPro" id="IPR013760">
    <property type="entry name" value="Topo_IIA-like_dom_sf"/>
</dbReference>
<feature type="region of interest" description="Disordered" evidence="10">
    <location>
        <begin position="906"/>
        <end position="950"/>
    </location>
</feature>
<proteinExistence type="inferred from homology"/>
<dbReference type="CDD" id="cd00187">
    <property type="entry name" value="TOP4c"/>
    <property type="match status" value="1"/>
</dbReference>
<comment type="catalytic activity">
    <reaction evidence="1 8 9">
        <text>ATP-dependent breakage, passage and rejoining of double-stranded DNA.</text>
        <dbReference type="EC" id="5.6.2.2"/>
    </reaction>
</comment>
<keyword evidence="4 8" id="KW-0067">ATP-binding</keyword>
<evidence type="ECO:0000256" key="8">
    <source>
        <dbReference type="HAMAP-Rule" id="MF_01897"/>
    </source>
</evidence>
<dbReference type="RefSeq" id="WP_188641742.1">
    <property type="nucleotide sequence ID" value="NZ_BMID01000001.1"/>
</dbReference>
<evidence type="ECO:0000256" key="3">
    <source>
        <dbReference type="ARBA" id="ARBA00022741"/>
    </source>
</evidence>
<dbReference type="EC" id="5.6.2.2" evidence="8"/>
<comment type="miscellaneous">
    <text evidence="8">Few gyrases are as efficient as E.coli at forming negative supercoils. Not all organisms have 2 type II topoisomerases; in organisms with a single type II topoisomerase this enzyme also has to decatenate newly replicated chromosomes.</text>
</comment>
<dbReference type="InterPro" id="IPR005743">
    <property type="entry name" value="GyrA"/>
</dbReference>
<gene>
    <name evidence="8 12" type="primary">gyrA</name>
    <name evidence="12" type="ORF">GCM10010923_10950</name>
</gene>
<dbReference type="PROSITE" id="PS52040">
    <property type="entry name" value="TOPO_IIA"/>
    <property type="match status" value="1"/>
</dbReference>
<comment type="function">
    <text evidence="8">A type II topoisomerase that negatively supercoils closed circular double-stranded (ds) DNA in an ATP-dependent manner to modulate DNA topology and maintain chromosomes in an underwound state. Negative supercoiling favors strand separation, and DNA replication, transcription, recombination and repair, all of which involve strand separation. Also able to catalyze the interconversion of other topological isomers of dsDNA rings, including catenanes and knotted rings. Type II topoisomerases break and join 2 DNA strands simultaneously in an ATP-dependent manner.</text>
</comment>
<evidence type="ECO:0000256" key="1">
    <source>
        <dbReference type="ARBA" id="ARBA00000185"/>
    </source>
</evidence>
<dbReference type="SUPFAM" id="SSF56719">
    <property type="entry name" value="Type II DNA topoisomerase"/>
    <property type="match status" value="1"/>
</dbReference>
<dbReference type="Gene3D" id="3.90.199.10">
    <property type="entry name" value="Topoisomerase II, domain 5"/>
    <property type="match status" value="1"/>
</dbReference>
<dbReference type="Pfam" id="PF03989">
    <property type="entry name" value="DNA_gyraseA_C"/>
    <property type="match status" value="5"/>
</dbReference>
<comment type="subunit">
    <text evidence="8">Heterotetramer, composed of two GyrA and two GyrB chains. In the heterotetramer, GyrA contains the active site tyrosine that forms a transient covalent intermediate with DNA, while GyrB binds cofactors and catalyzes ATP hydrolysis.</text>
</comment>
<dbReference type="SMART" id="SM00434">
    <property type="entry name" value="TOP4c"/>
    <property type="match status" value="1"/>
</dbReference>
<name>A0ABQ1FA42_9SPHN</name>
<keyword evidence="8" id="KW-0963">Cytoplasm</keyword>
<evidence type="ECO:0000256" key="2">
    <source>
        <dbReference type="ARBA" id="ARBA00008263"/>
    </source>
</evidence>
<keyword evidence="5 8" id="KW-0799">Topoisomerase</keyword>
<feature type="compositionally biased region" description="Acidic residues" evidence="10">
    <location>
        <begin position="906"/>
        <end position="920"/>
    </location>
</feature>
<feature type="domain" description="Topo IIA-type catalytic" evidence="11">
    <location>
        <begin position="44"/>
        <end position="539"/>
    </location>
</feature>
<comment type="caution">
    <text evidence="12">The sequence shown here is derived from an EMBL/GenBank/DDBJ whole genome shotgun (WGS) entry which is preliminary data.</text>
</comment>
<evidence type="ECO:0000313" key="13">
    <source>
        <dbReference type="Proteomes" id="UP000603317"/>
    </source>
</evidence>
<dbReference type="InterPro" id="IPR013758">
    <property type="entry name" value="Topo_IIA_A/C_ab"/>
</dbReference>
<sequence>MADDTDLIDTPSSPEGAYPRIDIVDEMKTSYLDYAMSVIVSRALPDVRDGLKPVHRRILFASQEGGFVAGRPYRKSAKIVGDVMGNYHPHGDAAIYDALARMTQDWSLRVPLVDGQGNFGSMDPDPPASMRYTEARLARVANSLLDDLDKDTVDFADNYDGSRREPTVLPARFPNLLVNGAGGIAVGMATNIPPHNLGEVIDGCLAYIDNPSISSEELFELIPGPDFPTAPLILGKSGARAAYTTGRGSILMRCRHEIEATRGAKSEGRQSIVLTSIPFQVGKSNLVEKIADAAKEKRIEGISDIRDESSREGVRIVVDLKRDATPDVVLNQIWRHTPAQSSFPANMLAIRGGRPEVLSLRDIISSFIGFREQVITRRTKFELNKARDRAHILLGLVVAVSNLDEVVAIIRGAPNPQAAREKLLAREWPIGEIAQYIQLVEAIDPSADEEGGTYKLSERQVKAILALRLSSLTALGRDEIGDELKELSIAIEEYLSILADRVKLYGVMRDELEEIRETYATPRITEIAPAWDGLEDEDLIERDDMVITVTHGGYIKRTPLSTFRAQARGGKGRSGMATKDEDAVVEMFVTSTHNPVLFFTNTGRVYRMKVWKLPEGGPQTRGRPMVNLLPLGDDELVTNVLPLPENEDEWASLGIVFATEQGMVRRNSMDAFTNVPSNGKYAMGFVEGSDDRLIGVRLVGETQEVFLANDAGKAIRFAATDARETKSRTGIGVQGMGPKGDVRVVSLATLNSTGTTMEEREAYLRAAPWKNNGATPELSAERMAEMAEMEQFVLTICAKGYGKISSAYEYRVTKRGGKGVVNIGSPESDPDRNGPVVASFTVTHGDQVMLVTDQAKLIRLPITFRHELEDGFEDNKGFSIIGRGSAGVKLFSVSNNERIVSVARIDEDEAPENEAEEAIAEDMAGRGAEETTPHTTAHSDDNIEGEPDAS</sequence>
<accession>A0ABQ1FA42</accession>
<keyword evidence="7 8" id="KW-0413">Isomerase</keyword>
<dbReference type="NCBIfam" id="NF004044">
    <property type="entry name" value="PRK05561.1"/>
    <property type="match status" value="1"/>
</dbReference>
<dbReference type="Gene3D" id="1.10.268.10">
    <property type="entry name" value="Topoisomerase, domain 3"/>
    <property type="match status" value="1"/>
</dbReference>
<keyword evidence="6 8" id="KW-0238">DNA-binding</keyword>
<feature type="short sequence motif" description="GyrA-box" evidence="8">
    <location>
        <begin position="566"/>
        <end position="572"/>
    </location>
</feature>
<dbReference type="Pfam" id="PF00521">
    <property type="entry name" value="DNA_topoisoIV"/>
    <property type="match status" value="1"/>
</dbReference>
<dbReference type="InterPro" id="IPR013757">
    <property type="entry name" value="Topo_IIA_A_a_sf"/>
</dbReference>
<dbReference type="NCBIfam" id="TIGR01063">
    <property type="entry name" value="gyrA"/>
    <property type="match status" value="1"/>
</dbReference>
<dbReference type="EMBL" id="BMID01000001">
    <property type="protein sequence ID" value="GGA03817.1"/>
    <property type="molecule type" value="Genomic_DNA"/>
</dbReference>
<evidence type="ECO:0000313" key="12">
    <source>
        <dbReference type="EMBL" id="GGA03817.1"/>
    </source>
</evidence>
<dbReference type="HAMAP" id="MF_01897">
    <property type="entry name" value="GyrA"/>
    <property type="match status" value="1"/>
</dbReference>
<dbReference type="Gene3D" id="2.120.10.90">
    <property type="entry name" value="DNA gyrase/topoisomerase IV, subunit A, C-terminal"/>
    <property type="match status" value="1"/>
</dbReference>
<protein>
    <recommendedName>
        <fullName evidence="8">DNA gyrase subunit A</fullName>
        <ecNumber evidence="8">5.6.2.2</ecNumber>
    </recommendedName>
</protein>
<evidence type="ECO:0000256" key="6">
    <source>
        <dbReference type="ARBA" id="ARBA00023125"/>
    </source>
</evidence>